<evidence type="ECO:0000256" key="1">
    <source>
        <dbReference type="SAM" id="Phobius"/>
    </source>
</evidence>
<organism evidence="3 4">
    <name type="scientific">candidate division MSBL1 archaeon SCGC-AAA259E19</name>
    <dbReference type="NCBI Taxonomy" id="1698264"/>
    <lineage>
        <taxon>Archaea</taxon>
        <taxon>Methanobacteriati</taxon>
        <taxon>Methanobacteriota</taxon>
        <taxon>candidate division MSBL1</taxon>
    </lineage>
</organism>
<keyword evidence="1" id="KW-0472">Membrane</keyword>
<dbReference type="AlphaFoldDB" id="A0A133UM43"/>
<dbReference type="NCBIfam" id="TIGR04213">
    <property type="entry name" value="PGF_pre_PGF"/>
    <property type="match status" value="1"/>
</dbReference>
<feature type="transmembrane region" description="Helical" evidence="1">
    <location>
        <begin position="1003"/>
        <end position="1025"/>
    </location>
</feature>
<reference evidence="3 4" key="1">
    <citation type="journal article" date="2016" name="Sci. Rep.">
        <title>Metabolic traits of an uncultured archaeal lineage -MSBL1- from brine pools of the Red Sea.</title>
        <authorList>
            <person name="Mwirichia R."/>
            <person name="Alam I."/>
            <person name="Rashid M."/>
            <person name="Vinu M."/>
            <person name="Ba-Alawi W."/>
            <person name="Anthony Kamau A."/>
            <person name="Kamanda Ngugi D."/>
            <person name="Goker M."/>
            <person name="Klenk H.P."/>
            <person name="Bajic V."/>
            <person name="Stingl U."/>
        </authorList>
    </citation>
    <scope>NUCLEOTIDE SEQUENCE [LARGE SCALE GENOMIC DNA]</scope>
    <source>
        <strain evidence="3">SCGC-AAA259E19</strain>
    </source>
</reference>
<dbReference type="PROSITE" id="PS50093">
    <property type="entry name" value="PKD"/>
    <property type="match status" value="1"/>
</dbReference>
<evidence type="ECO:0000313" key="3">
    <source>
        <dbReference type="EMBL" id="KXA95176.1"/>
    </source>
</evidence>
<gene>
    <name evidence="3" type="ORF">AKJ65_02365</name>
</gene>
<comment type="caution">
    <text evidence="3">The sequence shown here is derived from an EMBL/GenBank/DDBJ whole genome shotgun (WGS) entry which is preliminary data.</text>
</comment>
<dbReference type="Gene3D" id="2.60.40.10">
    <property type="entry name" value="Immunoglobulins"/>
    <property type="match status" value="2"/>
</dbReference>
<keyword evidence="1" id="KW-0812">Transmembrane</keyword>
<dbReference type="Gene3D" id="2.60.40.1080">
    <property type="match status" value="1"/>
</dbReference>
<dbReference type="InterPro" id="IPR013783">
    <property type="entry name" value="Ig-like_fold"/>
</dbReference>
<keyword evidence="4" id="KW-1185">Reference proteome</keyword>
<accession>A0A133UM43</accession>
<keyword evidence="1" id="KW-1133">Transmembrane helix</keyword>
<dbReference type="EMBL" id="LHXO01000023">
    <property type="protein sequence ID" value="KXA95176.1"/>
    <property type="molecule type" value="Genomic_DNA"/>
</dbReference>
<proteinExistence type="predicted"/>
<dbReference type="InterPro" id="IPR000601">
    <property type="entry name" value="PKD_dom"/>
</dbReference>
<evidence type="ECO:0000259" key="2">
    <source>
        <dbReference type="PROSITE" id="PS50093"/>
    </source>
</evidence>
<feature type="domain" description="PKD" evidence="2">
    <location>
        <begin position="446"/>
        <end position="491"/>
    </location>
</feature>
<dbReference type="Proteomes" id="UP000070284">
    <property type="component" value="Unassembled WGS sequence"/>
</dbReference>
<dbReference type="InterPro" id="IPR026453">
    <property type="entry name" value="PGF_pre_PGF"/>
</dbReference>
<protein>
    <recommendedName>
        <fullName evidence="2">PKD domain-containing protein</fullName>
    </recommendedName>
</protein>
<evidence type="ECO:0000313" key="4">
    <source>
        <dbReference type="Proteomes" id="UP000070284"/>
    </source>
</evidence>
<dbReference type="InterPro" id="IPR042279">
    <property type="entry name" value="Pep_M60_3"/>
</dbReference>
<name>A0A133UM43_9EURY</name>
<dbReference type="Gene3D" id="1.10.390.30">
    <property type="entry name" value="Peptidase M60, enhancin-like domain 3"/>
    <property type="match status" value="1"/>
</dbReference>
<sequence length="1028" mass="114729">MKIRNSKLLLGVLAISLFLGIFLVSGQGVSTSLGPIDQVEIFPPILLLSSNADNTGELKVIARDSEGHNLDLSKFDVEFRSSNPGFARVNENGSVTALRSQSTLSETPVISARVDGVQSSNVVVVKVFDNEPEMSYVTLSGENVSFYIPARWDGVSFENVFKKYQAPKVGDLAYSFQKKLTGVAPKNQWIVGEPGRSDEEVPCGLSGNPIRLGLNISEPFPHNNCIRDPQGFPHWDVILHELGHNFTLGSTKFGQLYGQSSLYIEAYATLARMYAENKIARNFEKYELSLWTKKSINKYIEFNRRVYLGDLRKYMEENLNFEDMNPNILDGIFLKLADNFGWEVFPSMFEIFQPPEDRWRFLENVDTEEEVHTFTICALSTVIGEDLRKKFRSWRFPIDEEFYEKVKPKLEALLTGKPLFSLFRPLVSGKTVLVDGSVEGADRIVWNWGGGENEGGTLPNSNTYSGCGTYTISATAFSNSKSVSESTKVSVPSGQMKTDPIDNMEKPFLDIVKTSVNREDSRLVFSMRLNGKIKSKVENYTFFIWSIDPKEGNDFDWQYNIRVFYDPDLFQNWKATVDTKSDREGEVKIWNLSENHVIASVTIPELEASKTRFQWRARTNMGIDIQDESSIYQYPPRQENEVALPKRPIIVATPEDLPGVVQIAENISLTVRRAGPETPLDLKIENSKIAGLAVNFRKVVENVRIAVRKLKKKPSEVPKPPGLVHAYTEVSTNVPEDEIENAGITFWVLKGWLATHEVSEENVMLLRYHEGAWENLPTNLVGENGAHIKYEAETPGFSTFAITAKAKAGVVRFSLKNLTISKDTLKSGESAIVSVDMSNTGEAKGSKTVKLWIDGGIADRRTVTLLPGESTTVKFPISREVVGTYEVSVGEMSESFEVKRAIEPAKFEVTDLILGKGEVKPGETTTIEVEVKNTGGKEGTYTVELSINGEIKTRSVSLGPGVYRMVPFKISRGKPNAYKIEAGGLSKTLKVKKPEKVEKPEEGIPWLIIGGVIIVAIAISAFALYRRK</sequence>